<accession>A0A2T7UAD8</accession>
<evidence type="ECO:0000256" key="3">
    <source>
        <dbReference type="ARBA" id="ARBA00022475"/>
    </source>
</evidence>
<dbReference type="InterPro" id="IPR036526">
    <property type="entry name" value="C-N_Hydrolase_sf"/>
</dbReference>
<evidence type="ECO:0000259" key="10">
    <source>
        <dbReference type="PROSITE" id="PS50263"/>
    </source>
</evidence>
<feature type="transmembrane region" description="Helical" evidence="9">
    <location>
        <begin position="179"/>
        <end position="201"/>
    </location>
</feature>
<keyword evidence="12" id="KW-1185">Reference proteome</keyword>
<reference evidence="11" key="1">
    <citation type="submission" date="2017-04" db="EMBL/GenBank/DDBJ databases">
        <title>Unexpected and diverse lifestyles within the genus Limnohabitans.</title>
        <authorList>
            <person name="Kasalicky V."/>
            <person name="Mehrshad M."/>
            <person name="Andrei S.-A."/>
            <person name="Salcher M."/>
            <person name="Kratochvilova H."/>
            <person name="Simek K."/>
            <person name="Ghai R."/>
        </authorList>
    </citation>
    <scope>NUCLEOTIDE SEQUENCE [LARGE SCALE GENOMIC DNA]</scope>
    <source>
        <strain evidence="11">II-D5</strain>
    </source>
</reference>
<dbReference type="PANTHER" id="PTHR38686:SF1">
    <property type="entry name" value="APOLIPOPROTEIN N-ACYLTRANSFERASE"/>
    <property type="match status" value="1"/>
</dbReference>
<keyword evidence="7 9" id="KW-0472">Membrane</keyword>
<comment type="similarity">
    <text evidence="2 9">Belongs to the CN hydrolase family. Apolipoprotein N-acyltransferase subfamily.</text>
</comment>
<dbReference type="GO" id="GO:0042158">
    <property type="term" value="P:lipoprotein biosynthetic process"/>
    <property type="evidence" value="ECO:0007669"/>
    <property type="project" value="UniProtKB-UniRule"/>
</dbReference>
<dbReference type="Pfam" id="PF20154">
    <property type="entry name" value="LNT_N"/>
    <property type="match status" value="1"/>
</dbReference>
<comment type="subcellular location">
    <subcellularLocation>
        <location evidence="1 9">Cell membrane</location>
        <topology evidence="1 9">Multi-pass membrane protein</topology>
    </subcellularLocation>
</comment>
<dbReference type="Proteomes" id="UP000037507">
    <property type="component" value="Unassembled WGS sequence"/>
</dbReference>
<dbReference type="InterPro" id="IPR045378">
    <property type="entry name" value="LNT_N"/>
</dbReference>
<evidence type="ECO:0000256" key="2">
    <source>
        <dbReference type="ARBA" id="ARBA00010065"/>
    </source>
</evidence>
<comment type="caution">
    <text evidence="11">The sequence shown here is derived from an EMBL/GenBank/DDBJ whole genome shotgun (WGS) entry which is preliminary data.</text>
</comment>
<dbReference type="CDD" id="cd07571">
    <property type="entry name" value="ALP_N-acyl_transferase"/>
    <property type="match status" value="1"/>
</dbReference>
<feature type="transmembrane region" description="Helical" evidence="9">
    <location>
        <begin position="99"/>
        <end position="126"/>
    </location>
</feature>
<comment type="pathway">
    <text evidence="9">Protein modification; lipoprotein biosynthesis (N-acyl transfer).</text>
</comment>
<evidence type="ECO:0000256" key="9">
    <source>
        <dbReference type="HAMAP-Rule" id="MF_01148"/>
    </source>
</evidence>
<name>A0A2T7UAD8_9BURK</name>
<feature type="transmembrane region" description="Helical" evidence="9">
    <location>
        <begin position="498"/>
        <end position="516"/>
    </location>
</feature>
<dbReference type="EMBL" id="LFYT02000025">
    <property type="protein sequence ID" value="PVE41676.1"/>
    <property type="molecule type" value="Genomic_DNA"/>
</dbReference>
<dbReference type="PROSITE" id="PS50263">
    <property type="entry name" value="CN_HYDROLASE"/>
    <property type="match status" value="1"/>
</dbReference>
<sequence>MSGRQALTRRTVWPALAGVAQAASMAMPGSGHAQGWLQILSLLWLARGLVQITQTQGLRLKPIMRLAAWQGGVFATAWLAGSFWWLYVSMHDVGGLPSVLAVLAVLALAAALALYYALAAAAWVGLSSGLGRQVLSPWQRSALFAALWTLAELMRGQWLTGFPWGAGGYAHVDGMLSVWAPWVGVYGIGALAAGLAMRLALAGWGWRAVPPLALVWGLCWGMKAWSPAFTASTGTAQVELLQANISQNAKFDVNSGIRDALQWYDARLRSSSQALVVAPETAIPLLPRHLPPTYWPDLEKHFAEPGRPLALVGVPLGSSSAGYTNSLVALGSQGLAAYQYDKHHLVPFGEFIPPGFVWFVRQMQIPLGDFRSGGLHQAPIHWQGQRLAPNICYEDLFGEELAARFKDPLQAPTAFVNVSNIAWFGDTLAVDQHLNISRMRAMELSRPMLRATNTGATAIIDHQGRVTQQLPRFTRGTLIGSYEGRTGLTPYARWATAWGLKPLWAICAVVLLLAAWRRRTAP</sequence>
<dbReference type="InterPro" id="IPR003010">
    <property type="entry name" value="C-N_Hydrolase"/>
</dbReference>
<dbReference type="EC" id="2.3.1.269" evidence="9"/>
<dbReference type="Gene3D" id="3.60.110.10">
    <property type="entry name" value="Carbon-nitrogen hydrolase"/>
    <property type="match status" value="1"/>
</dbReference>
<keyword evidence="8 9" id="KW-0012">Acyltransferase</keyword>
<dbReference type="NCBIfam" id="TIGR00546">
    <property type="entry name" value="lnt"/>
    <property type="match status" value="1"/>
</dbReference>
<dbReference type="STRING" id="1293045.H663_09210"/>
<dbReference type="OrthoDB" id="9804277at2"/>
<feature type="transmembrane region" description="Helical" evidence="9">
    <location>
        <begin position="66"/>
        <end position="87"/>
    </location>
</feature>
<evidence type="ECO:0000256" key="5">
    <source>
        <dbReference type="ARBA" id="ARBA00022692"/>
    </source>
</evidence>
<comment type="function">
    <text evidence="9">Catalyzes the phospholipid dependent N-acylation of the N-terminal cysteine of apolipoprotein, the last step in lipoprotein maturation.</text>
</comment>
<dbReference type="HAMAP" id="MF_01148">
    <property type="entry name" value="Lnt"/>
    <property type="match status" value="1"/>
</dbReference>
<dbReference type="GO" id="GO:0016410">
    <property type="term" value="F:N-acyltransferase activity"/>
    <property type="evidence" value="ECO:0007669"/>
    <property type="project" value="UniProtKB-UniRule"/>
</dbReference>
<dbReference type="GO" id="GO:0005886">
    <property type="term" value="C:plasma membrane"/>
    <property type="evidence" value="ECO:0007669"/>
    <property type="project" value="UniProtKB-SubCell"/>
</dbReference>
<evidence type="ECO:0000256" key="8">
    <source>
        <dbReference type="ARBA" id="ARBA00023315"/>
    </source>
</evidence>
<gene>
    <name evidence="9" type="primary">lnt</name>
    <name evidence="11" type="ORF">H663_015820</name>
</gene>
<protein>
    <recommendedName>
        <fullName evidence="9">Apolipoprotein N-acyltransferase</fullName>
        <shortName evidence="9">ALP N-acyltransferase</shortName>
        <ecNumber evidence="9">2.3.1.269</ecNumber>
    </recommendedName>
</protein>
<organism evidence="11 12">
    <name type="scientific">Limnohabitans planktonicus II-D5</name>
    <dbReference type="NCBI Taxonomy" id="1293045"/>
    <lineage>
        <taxon>Bacteria</taxon>
        <taxon>Pseudomonadati</taxon>
        <taxon>Pseudomonadota</taxon>
        <taxon>Betaproteobacteria</taxon>
        <taxon>Burkholderiales</taxon>
        <taxon>Comamonadaceae</taxon>
        <taxon>Limnohabitans</taxon>
    </lineage>
</organism>
<evidence type="ECO:0000256" key="1">
    <source>
        <dbReference type="ARBA" id="ARBA00004651"/>
    </source>
</evidence>
<evidence type="ECO:0000256" key="7">
    <source>
        <dbReference type="ARBA" id="ARBA00023136"/>
    </source>
</evidence>
<dbReference type="UniPathway" id="UPA00666"/>
<keyword evidence="3 9" id="KW-1003">Cell membrane</keyword>
<keyword evidence="5 9" id="KW-0812">Transmembrane</keyword>
<keyword evidence="4 9" id="KW-0808">Transferase</keyword>
<feature type="domain" description="CN hydrolase" evidence="10">
    <location>
        <begin position="241"/>
        <end position="484"/>
    </location>
</feature>
<dbReference type="PANTHER" id="PTHR38686">
    <property type="entry name" value="APOLIPOPROTEIN N-ACYLTRANSFERASE"/>
    <property type="match status" value="1"/>
</dbReference>
<evidence type="ECO:0000256" key="6">
    <source>
        <dbReference type="ARBA" id="ARBA00022989"/>
    </source>
</evidence>
<proteinExistence type="inferred from homology"/>
<keyword evidence="6 9" id="KW-1133">Transmembrane helix</keyword>
<dbReference type="InterPro" id="IPR004563">
    <property type="entry name" value="Apolipo_AcylTrfase"/>
</dbReference>
<dbReference type="AlphaFoldDB" id="A0A2T7UAD8"/>
<dbReference type="SUPFAM" id="SSF56317">
    <property type="entry name" value="Carbon-nitrogen hydrolase"/>
    <property type="match status" value="1"/>
</dbReference>
<comment type="catalytic activity">
    <reaction evidence="9">
        <text>N-terminal S-1,2-diacyl-sn-glyceryl-L-cysteinyl-[lipoprotein] + a glycerophospholipid = N-acyl-S-1,2-diacyl-sn-glyceryl-L-cysteinyl-[lipoprotein] + a 2-acyl-sn-glycero-3-phospholipid + H(+)</text>
        <dbReference type="Rhea" id="RHEA:48228"/>
        <dbReference type="Rhea" id="RHEA-COMP:14681"/>
        <dbReference type="Rhea" id="RHEA-COMP:14684"/>
        <dbReference type="ChEBI" id="CHEBI:15378"/>
        <dbReference type="ChEBI" id="CHEBI:136912"/>
        <dbReference type="ChEBI" id="CHEBI:140656"/>
        <dbReference type="ChEBI" id="CHEBI:140657"/>
        <dbReference type="ChEBI" id="CHEBI:140660"/>
        <dbReference type="EC" id="2.3.1.269"/>
    </reaction>
</comment>
<dbReference type="Pfam" id="PF00795">
    <property type="entry name" value="CN_hydrolase"/>
    <property type="match status" value="1"/>
</dbReference>
<evidence type="ECO:0000313" key="12">
    <source>
        <dbReference type="Proteomes" id="UP000037507"/>
    </source>
</evidence>
<comment type="caution">
    <text evidence="9">Lacks conserved residue(s) required for the propagation of feature annotation.</text>
</comment>
<dbReference type="RefSeq" id="WP_053172398.1">
    <property type="nucleotide sequence ID" value="NZ_LFYT02000025.1"/>
</dbReference>
<evidence type="ECO:0000256" key="4">
    <source>
        <dbReference type="ARBA" id="ARBA00022679"/>
    </source>
</evidence>
<evidence type="ECO:0000313" key="11">
    <source>
        <dbReference type="EMBL" id="PVE41676.1"/>
    </source>
</evidence>